<evidence type="ECO:0000256" key="5">
    <source>
        <dbReference type="ARBA" id="ARBA00022723"/>
    </source>
</evidence>
<accession>A0ABP8DXK2</accession>
<comment type="similarity">
    <text evidence="2 10">Belongs to the class-I aminoacyl-tRNA synthetase family. MshC subfamily.</text>
</comment>
<dbReference type="EMBL" id="BAABAU010000001">
    <property type="protein sequence ID" value="GAA4264651.1"/>
    <property type="molecule type" value="Genomic_DNA"/>
</dbReference>
<dbReference type="PRINTS" id="PR00983">
    <property type="entry name" value="TRNASYNTHCYS"/>
</dbReference>
<protein>
    <recommendedName>
        <fullName evidence="10">L-cysteine:1D-myo-inositol 2-amino-2-deoxy-alpha-D-glucopyranoside ligase</fullName>
        <shortName evidence="10">L-Cys:GlcN-Ins ligase</shortName>
        <ecNumber evidence="10">6.3.1.13</ecNumber>
    </recommendedName>
    <alternativeName>
        <fullName evidence="10">Mycothiol ligase</fullName>
        <shortName evidence="10">MSH ligase</shortName>
    </alternativeName>
</protein>
<feature type="short sequence motif" description="'HIGH' region" evidence="10">
    <location>
        <begin position="42"/>
        <end position="52"/>
    </location>
</feature>
<evidence type="ECO:0000256" key="7">
    <source>
        <dbReference type="ARBA" id="ARBA00022833"/>
    </source>
</evidence>
<feature type="binding site" evidence="10">
    <location>
        <begin position="78"/>
        <end position="80"/>
    </location>
    <ligand>
        <name>L-cysteinyl-5'-AMP</name>
        <dbReference type="ChEBI" id="CHEBI:144924"/>
    </ligand>
</feature>
<dbReference type="InterPro" id="IPR014729">
    <property type="entry name" value="Rossmann-like_a/b/a_fold"/>
</dbReference>
<dbReference type="GO" id="GO:0016874">
    <property type="term" value="F:ligase activity"/>
    <property type="evidence" value="ECO:0007669"/>
    <property type="project" value="UniProtKB-KW"/>
</dbReference>
<name>A0ABP8DXK2_9MICO</name>
<comment type="catalytic activity">
    <reaction evidence="9 10">
        <text>1D-myo-inositol 2-amino-2-deoxy-alpha-D-glucopyranoside + L-cysteine + ATP = 1D-myo-inositol 2-(L-cysteinylamino)-2-deoxy-alpha-D-glucopyranoside + AMP + diphosphate + H(+)</text>
        <dbReference type="Rhea" id="RHEA:26176"/>
        <dbReference type="ChEBI" id="CHEBI:15378"/>
        <dbReference type="ChEBI" id="CHEBI:30616"/>
        <dbReference type="ChEBI" id="CHEBI:33019"/>
        <dbReference type="ChEBI" id="CHEBI:35235"/>
        <dbReference type="ChEBI" id="CHEBI:58886"/>
        <dbReference type="ChEBI" id="CHEBI:58887"/>
        <dbReference type="ChEBI" id="CHEBI:456215"/>
        <dbReference type="EC" id="6.3.1.13"/>
    </reaction>
</comment>
<dbReference type="Pfam" id="PF01406">
    <property type="entry name" value="tRNA-synt_1e"/>
    <property type="match status" value="1"/>
</dbReference>
<dbReference type="Gene3D" id="1.20.120.640">
    <property type="entry name" value="Anticodon-binding domain of a subclass of class I aminoacyl-tRNA synthetases"/>
    <property type="match status" value="1"/>
</dbReference>
<dbReference type="SUPFAM" id="SSF52374">
    <property type="entry name" value="Nucleotidylyl transferase"/>
    <property type="match status" value="1"/>
</dbReference>
<keyword evidence="5 10" id="KW-0479">Metal-binding</keyword>
<feature type="short sequence motif" description="'ERGGDP' region" evidence="10">
    <location>
        <begin position="192"/>
        <end position="197"/>
    </location>
</feature>
<dbReference type="PANTHER" id="PTHR10890:SF3">
    <property type="entry name" value="CYSTEINE--TRNA LIGASE, CYTOPLASMIC"/>
    <property type="match status" value="1"/>
</dbReference>
<evidence type="ECO:0000256" key="9">
    <source>
        <dbReference type="ARBA" id="ARBA00048350"/>
    </source>
</evidence>
<keyword evidence="13" id="KW-1185">Reference proteome</keyword>
<evidence type="ECO:0000256" key="6">
    <source>
        <dbReference type="ARBA" id="ARBA00022741"/>
    </source>
</evidence>
<comment type="caution">
    <text evidence="12">The sequence shown here is derived from an EMBL/GenBank/DDBJ whole genome shotgun (WGS) entry which is preliminary data.</text>
</comment>
<dbReference type="EC" id="6.3.1.13" evidence="10"/>
<keyword evidence="7 10" id="KW-0862">Zinc</keyword>
<dbReference type="Gene3D" id="3.40.50.620">
    <property type="entry name" value="HUPs"/>
    <property type="match status" value="1"/>
</dbReference>
<feature type="binding site" evidence="10">
    <location>
        <position position="261"/>
    </location>
    <ligand>
        <name>Zn(2+)</name>
        <dbReference type="ChEBI" id="CHEBI:29105"/>
    </ligand>
</feature>
<evidence type="ECO:0000313" key="12">
    <source>
        <dbReference type="EMBL" id="GAA4264651.1"/>
    </source>
</evidence>
<feature type="domain" description="tRNA synthetases class I catalytic" evidence="11">
    <location>
        <begin position="36"/>
        <end position="335"/>
    </location>
</feature>
<comment type="cofactor">
    <cofactor evidence="10">
        <name>Zn(2+)</name>
        <dbReference type="ChEBI" id="CHEBI:29105"/>
    </cofactor>
    <text evidence="10">Binds 1 zinc ion per subunit.</text>
</comment>
<gene>
    <name evidence="10 12" type="primary">mshC</name>
    <name evidence="12" type="ORF">GCM10022256_02630</name>
</gene>
<proteinExistence type="inferred from homology"/>
<dbReference type="Proteomes" id="UP001501594">
    <property type="component" value="Unassembled WGS sequence"/>
</dbReference>
<evidence type="ECO:0000256" key="3">
    <source>
        <dbReference type="ARBA" id="ARBA00011245"/>
    </source>
</evidence>
<evidence type="ECO:0000256" key="1">
    <source>
        <dbReference type="ARBA" id="ARBA00003679"/>
    </source>
</evidence>
<sequence>MRSWSAPRIPGLPGRGPVPVLFDTATGEARETTGGQLYVCGITPYDATHLGHAATYLAFDTLGRVWRDAGVDVVYAQNTTDVDDPLLERAEATGVDWRELAESQTDLFRSDMEHLRVVPPDHFTAVTEVVEPIADAVAALVEKGLAYRVETPDSDAGDDLYFDVEGASSSTSWHLGIESRLDADTMLRFFTERGGDPARIGKRSELDPLLWRSARKGEPSWPSAVGEGRPGWHIECTVIALRHLGRPVSVNGGGSDLVFPHHEMSAGHGTALTGETFASHYAHAGMVAYQGEKMSKSLGNLVKVSELVAEEVDPRAIRLALLQHHYRSDWEWFDDDVFGAIARLSHWSRWAAGATDGDAETPLLAELRQALRDDLDTPRAVEAVERSVASGAVPTTVDLDAVDALLGIDLRA</sequence>
<dbReference type="HAMAP" id="MF_01697">
    <property type="entry name" value="MshC"/>
    <property type="match status" value="1"/>
</dbReference>
<evidence type="ECO:0000256" key="2">
    <source>
        <dbReference type="ARBA" id="ARBA00007723"/>
    </source>
</evidence>
<dbReference type="InterPro" id="IPR032678">
    <property type="entry name" value="tRNA-synt_1_cat_dom"/>
</dbReference>
<feature type="binding site" evidence="10">
    <location>
        <position position="55"/>
    </location>
    <ligand>
        <name>L-cysteinyl-5'-AMP</name>
        <dbReference type="ChEBI" id="CHEBI:144924"/>
    </ligand>
</feature>
<keyword evidence="4 10" id="KW-0436">Ligase</keyword>
<feature type="short sequence motif" description="'KMSKS' region" evidence="10">
    <location>
        <begin position="293"/>
        <end position="297"/>
    </location>
</feature>
<keyword evidence="6 10" id="KW-0547">Nucleotide-binding</keyword>
<evidence type="ECO:0000256" key="8">
    <source>
        <dbReference type="ARBA" id="ARBA00022840"/>
    </source>
</evidence>
<dbReference type="InterPro" id="IPR024909">
    <property type="entry name" value="Cys-tRNA/MSH_ligase"/>
</dbReference>
<comment type="function">
    <text evidence="1 10">Catalyzes the ATP-dependent condensation of GlcN-Ins and L-cysteine to form L-Cys-GlcN-Ins.</text>
</comment>
<feature type="binding site" evidence="10">
    <location>
        <position position="287"/>
    </location>
    <ligand>
        <name>L-cysteinyl-5'-AMP</name>
        <dbReference type="ChEBI" id="CHEBI:144924"/>
    </ligand>
</feature>
<evidence type="ECO:0000256" key="4">
    <source>
        <dbReference type="ARBA" id="ARBA00022598"/>
    </source>
</evidence>
<comment type="subunit">
    <text evidence="3 10">Monomer.</text>
</comment>
<feature type="binding site" evidence="10">
    <location>
        <position position="232"/>
    </location>
    <ligand>
        <name>L-cysteinyl-5'-AMP</name>
        <dbReference type="ChEBI" id="CHEBI:144924"/>
    </ligand>
</feature>
<keyword evidence="8 10" id="KW-0067">ATP-binding</keyword>
<feature type="binding site" evidence="10">
    <location>
        <position position="236"/>
    </location>
    <ligand>
        <name>Zn(2+)</name>
        <dbReference type="ChEBI" id="CHEBI:29105"/>
    </ligand>
</feature>
<evidence type="ECO:0000259" key="11">
    <source>
        <dbReference type="Pfam" id="PF01406"/>
    </source>
</evidence>
<evidence type="ECO:0000313" key="13">
    <source>
        <dbReference type="Proteomes" id="UP001501594"/>
    </source>
</evidence>
<dbReference type="RefSeq" id="WP_344793239.1">
    <property type="nucleotide sequence ID" value="NZ_BAABAU010000001.1"/>
</dbReference>
<dbReference type="PANTHER" id="PTHR10890">
    <property type="entry name" value="CYSTEINYL-TRNA SYNTHETASE"/>
    <property type="match status" value="1"/>
</dbReference>
<feature type="binding site" evidence="10">
    <location>
        <begin position="254"/>
        <end position="256"/>
    </location>
    <ligand>
        <name>L-cysteinyl-5'-AMP</name>
        <dbReference type="ChEBI" id="CHEBI:144924"/>
    </ligand>
</feature>
<dbReference type="NCBIfam" id="TIGR03447">
    <property type="entry name" value="mycothiol_MshC"/>
    <property type="match status" value="1"/>
</dbReference>
<reference evidence="13" key="1">
    <citation type="journal article" date="2019" name="Int. J. Syst. Evol. Microbiol.">
        <title>The Global Catalogue of Microorganisms (GCM) 10K type strain sequencing project: providing services to taxonomists for standard genome sequencing and annotation.</title>
        <authorList>
            <consortium name="The Broad Institute Genomics Platform"/>
            <consortium name="The Broad Institute Genome Sequencing Center for Infectious Disease"/>
            <person name="Wu L."/>
            <person name="Ma J."/>
        </authorList>
    </citation>
    <scope>NUCLEOTIDE SEQUENCE [LARGE SCALE GENOMIC DNA]</scope>
    <source>
        <strain evidence="13">JCM 17442</strain>
    </source>
</reference>
<evidence type="ECO:0000256" key="10">
    <source>
        <dbReference type="HAMAP-Rule" id="MF_01697"/>
    </source>
</evidence>
<feature type="binding site" evidence="10">
    <location>
        <position position="40"/>
    </location>
    <ligand>
        <name>Zn(2+)</name>
        <dbReference type="ChEBI" id="CHEBI:29105"/>
    </ligand>
</feature>
<feature type="binding site" evidence="10">
    <location>
        <begin position="40"/>
        <end position="43"/>
    </location>
    <ligand>
        <name>L-cysteinyl-5'-AMP</name>
        <dbReference type="ChEBI" id="CHEBI:144924"/>
    </ligand>
</feature>
<dbReference type="InterPro" id="IPR017812">
    <property type="entry name" value="Mycothiol_ligase_MshC"/>
</dbReference>
<organism evidence="12 13">
    <name type="scientific">Frondihabitans peucedani</name>
    <dbReference type="NCBI Taxonomy" id="598626"/>
    <lineage>
        <taxon>Bacteria</taxon>
        <taxon>Bacillati</taxon>
        <taxon>Actinomycetota</taxon>
        <taxon>Actinomycetes</taxon>
        <taxon>Micrococcales</taxon>
        <taxon>Microbacteriaceae</taxon>
        <taxon>Frondihabitans</taxon>
    </lineage>
</organism>